<dbReference type="KEGG" id="swp:swp_0236"/>
<dbReference type="EMBL" id="CP000472">
    <property type="protein sequence ID" value="ACJ27077.1"/>
    <property type="molecule type" value="Genomic_DNA"/>
</dbReference>
<organism evidence="1 2">
    <name type="scientific">Shewanella piezotolerans (strain WP3 / JCM 13877)</name>
    <dbReference type="NCBI Taxonomy" id="225849"/>
    <lineage>
        <taxon>Bacteria</taxon>
        <taxon>Pseudomonadati</taxon>
        <taxon>Pseudomonadota</taxon>
        <taxon>Gammaproteobacteria</taxon>
        <taxon>Alteromonadales</taxon>
        <taxon>Shewanellaceae</taxon>
        <taxon>Shewanella</taxon>
    </lineage>
</organism>
<dbReference type="HOGENOM" id="CLU_3405372_0_0_6"/>
<reference evidence="1 2" key="1">
    <citation type="journal article" date="2008" name="PLoS ONE">
        <title>Environmental adaptation: genomic analysis of the piezotolerant and psychrotolerant deep-sea iron reducing bacterium Shewanella piezotolerans WP3.</title>
        <authorList>
            <person name="Wang F."/>
            <person name="Wang J."/>
            <person name="Jian H."/>
            <person name="Zhang B."/>
            <person name="Li S."/>
            <person name="Wang F."/>
            <person name="Zeng X."/>
            <person name="Gao L."/>
            <person name="Bartlett D.H."/>
            <person name="Yu J."/>
            <person name="Hu S."/>
            <person name="Xiao X."/>
        </authorList>
    </citation>
    <scope>NUCLEOTIDE SEQUENCE [LARGE SCALE GENOMIC DNA]</scope>
    <source>
        <strain evidence="2">WP3 / JCM 13877</strain>
    </source>
</reference>
<evidence type="ECO:0000313" key="1">
    <source>
        <dbReference type="EMBL" id="ACJ27077.1"/>
    </source>
</evidence>
<accession>B8CHF2</accession>
<keyword evidence="2" id="KW-1185">Reference proteome</keyword>
<dbReference type="Proteomes" id="UP000000753">
    <property type="component" value="Chromosome"/>
</dbReference>
<proteinExistence type="predicted"/>
<gene>
    <name evidence="1" type="ordered locus">swp_0236</name>
</gene>
<protein>
    <submittedName>
        <fullName evidence="1">Uncharacterized protein</fullName>
    </submittedName>
</protein>
<evidence type="ECO:0000313" key="2">
    <source>
        <dbReference type="Proteomes" id="UP000000753"/>
    </source>
</evidence>
<sequence>MVVVFELALEEIDKSNRLFDVALAGKGGSR</sequence>
<name>B8CHF2_SHEPW</name>
<dbReference type="AlphaFoldDB" id="B8CHF2"/>